<dbReference type="InterPro" id="IPR006202">
    <property type="entry name" value="Neur_chan_lig-bd"/>
</dbReference>
<dbReference type="Gene3D" id="2.70.170.10">
    <property type="entry name" value="Neurotransmitter-gated ion-channel ligand-binding domain"/>
    <property type="match status" value="1"/>
</dbReference>
<dbReference type="InterPro" id="IPR036719">
    <property type="entry name" value="Neuro-gated_channel_TM_sf"/>
</dbReference>
<keyword evidence="3 5" id="KW-1133">Transmembrane helix</keyword>
<keyword evidence="9" id="KW-1185">Reference proteome</keyword>
<dbReference type="OMA" id="LYRITHT"/>
<keyword evidence="5" id="KW-0406">Ion transport</keyword>
<evidence type="ECO:0000259" key="6">
    <source>
        <dbReference type="Pfam" id="PF02931"/>
    </source>
</evidence>
<dbReference type="InterPro" id="IPR006201">
    <property type="entry name" value="Neur_channel"/>
</dbReference>
<evidence type="ECO:0000313" key="9">
    <source>
        <dbReference type="Proteomes" id="UP000005408"/>
    </source>
</evidence>
<evidence type="ECO:0000256" key="2">
    <source>
        <dbReference type="ARBA" id="ARBA00022692"/>
    </source>
</evidence>
<evidence type="ECO:0000256" key="1">
    <source>
        <dbReference type="ARBA" id="ARBA00004141"/>
    </source>
</evidence>
<keyword evidence="5" id="KW-0813">Transport</keyword>
<dbReference type="AlphaFoldDB" id="A0A8W8KRD7"/>
<dbReference type="InterPro" id="IPR006029">
    <property type="entry name" value="Neurotrans-gated_channel_TM"/>
</dbReference>
<keyword evidence="5" id="KW-0407">Ion channel</keyword>
<feature type="transmembrane region" description="Helical" evidence="5">
    <location>
        <begin position="270"/>
        <end position="288"/>
    </location>
</feature>
<keyword evidence="2 5" id="KW-0812">Transmembrane</keyword>
<evidence type="ECO:0000256" key="4">
    <source>
        <dbReference type="ARBA" id="ARBA00023136"/>
    </source>
</evidence>
<sequence length="449" mass="51060">MVYTKEGEIYVCLTLLTLIPMSPAWNSSDVQAIRKNGVLSSNYDRLVRPSKITNVSVALNLLTINYMDIKNQVLSTTGWLEASWEDYRLAWDVTRYPDITDVFADESEVWRPVFFIDNSVSDLNIISDSQLLYRITHTGEVEWEQPRMFTTHCRIDITYYPFDTQLCQIKLTSWGYSTDEIELHPTFSGIITEDLEPNGEWLLLQTSAKKNELIELGANDVITKHWEIVFTIVTQRRTSYYVTGILLPVFLLSYLNTLVFILPVESGEKIGFILTVLLSLAVLLTIITDKIPSTSIEVSILSVYLAITLCFSVVSCILSVFVMSVSFQETSKPLPRWAEKLAKSNIFPSAWLTKCSNCTMASRNKTSCNVQAFNENNDLDFKERSQTEKVDGDSQEPESSSLSWSEVSRKLDRLFFYMTFVLITLETIVFLVILMIGGSVNSQKLVNSL</sequence>
<organism evidence="8 9">
    <name type="scientific">Magallana gigas</name>
    <name type="common">Pacific oyster</name>
    <name type="synonym">Crassostrea gigas</name>
    <dbReference type="NCBI Taxonomy" id="29159"/>
    <lineage>
        <taxon>Eukaryota</taxon>
        <taxon>Metazoa</taxon>
        <taxon>Spiralia</taxon>
        <taxon>Lophotrochozoa</taxon>
        <taxon>Mollusca</taxon>
        <taxon>Bivalvia</taxon>
        <taxon>Autobranchia</taxon>
        <taxon>Pteriomorphia</taxon>
        <taxon>Ostreida</taxon>
        <taxon>Ostreoidea</taxon>
        <taxon>Ostreidae</taxon>
        <taxon>Magallana</taxon>
    </lineage>
</organism>
<feature type="transmembrane region" description="Helical" evidence="5">
    <location>
        <begin position="414"/>
        <end position="436"/>
    </location>
</feature>
<comment type="similarity">
    <text evidence="5">Belongs to the ligand-gated ion channel (TC 1.A.9) family.</text>
</comment>
<dbReference type="GO" id="GO:0004888">
    <property type="term" value="F:transmembrane signaling receptor activity"/>
    <property type="evidence" value="ECO:0007669"/>
    <property type="project" value="InterPro"/>
</dbReference>
<dbReference type="EnsemblMetazoa" id="G25001.1">
    <property type="protein sequence ID" value="G25001.1:cds"/>
    <property type="gene ID" value="G25001"/>
</dbReference>
<keyword evidence="4 5" id="KW-0472">Membrane</keyword>
<dbReference type="SUPFAM" id="SSF90112">
    <property type="entry name" value="Neurotransmitter-gated ion-channel transmembrane pore"/>
    <property type="match status" value="1"/>
</dbReference>
<protein>
    <recommendedName>
        <fullName evidence="10">Neuronal acetylcholine receptor subunit alpha-6</fullName>
    </recommendedName>
</protein>
<dbReference type="GO" id="GO:0005230">
    <property type="term" value="F:extracellular ligand-gated monoatomic ion channel activity"/>
    <property type="evidence" value="ECO:0007669"/>
    <property type="project" value="InterPro"/>
</dbReference>
<evidence type="ECO:0008006" key="10">
    <source>
        <dbReference type="Google" id="ProtNLM"/>
    </source>
</evidence>
<dbReference type="OrthoDB" id="6099057at2759"/>
<dbReference type="PRINTS" id="PR00252">
    <property type="entry name" value="NRIONCHANNEL"/>
</dbReference>
<dbReference type="CDD" id="cd18989">
    <property type="entry name" value="LGIC_ECD_cation"/>
    <property type="match status" value="1"/>
</dbReference>
<name>A0A8W8KRD7_MAGGI</name>
<comment type="subcellular location">
    <subcellularLocation>
        <location evidence="1">Membrane</location>
        <topology evidence="1">Multi-pass membrane protein</topology>
    </subcellularLocation>
</comment>
<reference evidence="8" key="1">
    <citation type="submission" date="2022-08" db="UniProtKB">
        <authorList>
            <consortium name="EnsemblMetazoa"/>
        </authorList>
    </citation>
    <scope>IDENTIFICATION</scope>
    <source>
        <strain evidence="8">05x7-T-G4-1.051#20</strain>
    </source>
</reference>
<dbReference type="Pfam" id="PF02932">
    <property type="entry name" value="Neur_chan_memb"/>
    <property type="match status" value="1"/>
</dbReference>
<dbReference type="FunFam" id="2.70.170.10:FF:000028">
    <property type="entry name" value="AcetylCholine Receptor"/>
    <property type="match status" value="1"/>
</dbReference>
<dbReference type="CDD" id="cd19051">
    <property type="entry name" value="LGIC_TM_cation"/>
    <property type="match status" value="1"/>
</dbReference>
<feature type="domain" description="Neurotransmitter-gated ion-channel ligand-binding" evidence="6">
    <location>
        <begin position="39"/>
        <end position="238"/>
    </location>
</feature>
<feature type="transmembrane region" description="Helical" evidence="5">
    <location>
        <begin position="300"/>
        <end position="327"/>
    </location>
</feature>
<dbReference type="Pfam" id="PF02931">
    <property type="entry name" value="Neur_chan_LBD"/>
    <property type="match status" value="1"/>
</dbReference>
<dbReference type="InterPro" id="IPR036734">
    <property type="entry name" value="Neur_chan_lig-bd_sf"/>
</dbReference>
<dbReference type="GO" id="GO:0016020">
    <property type="term" value="C:membrane"/>
    <property type="evidence" value="ECO:0007669"/>
    <property type="project" value="UniProtKB-SubCell"/>
</dbReference>
<dbReference type="SUPFAM" id="SSF63712">
    <property type="entry name" value="Nicotinic receptor ligand binding domain-like"/>
    <property type="match status" value="1"/>
</dbReference>
<dbReference type="InterPro" id="IPR018000">
    <property type="entry name" value="Neurotransmitter_ion_chnl_CS"/>
</dbReference>
<dbReference type="Proteomes" id="UP000005408">
    <property type="component" value="Unassembled WGS sequence"/>
</dbReference>
<feature type="transmembrane region" description="Helical" evidence="5">
    <location>
        <begin position="240"/>
        <end position="264"/>
    </location>
</feature>
<proteinExistence type="inferred from homology"/>
<dbReference type="PANTHER" id="PTHR18945">
    <property type="entry name" value="NEUROTRANSMITTER GATED ION CHANNEL"/>
    <property type="match status" value="1"/>
</dbReference>
<dbReference type="Gene3D" id="1.20.58.390">
    <property type="entry name" value="Neurotransmitter-gated ion-channel transmembrane domain"/>
    <property type="match status" value="1"/>
</dbReference>
<accession>A0A8W8KRD7</accession>
<evidence type="ECO:0000256" key="5">
    <source>
        <dbReference type="RuleBase" id="RU000687"/>
    </source>
</evidence>
<dbReference type="PROSITE" id="PS00236">
    <property type="entry name" value="NEUROTR_ION_CHANNEL"/>
    <property type="match status" value="1"/>
</dbReference>
<feature type="domain" description="Neurotransmitter-gated ion-channel transmembrane" evidence="7">
    <location>
        <begin position="245"/>
        <end position="384"/>
    </location>
</feature>
<evidence type="ECO:0000256" key="3">
    <source>
        <dbReference type="ARBA" id="ARBA00022989"/>
    </source>
</evidence>
<evidence type="ECO:0000313" key="8">
    <source>
        <dbReference type="EnsemblMetazoa" id="G25001.1:cds"/>
    </source>
</evidence>
<evidence type="ECO:0000259" key="7">
    <source>
        <dbReference type="Pfam" id="PF02932"/>
    </source>
</evidence>
<dbReference type="InterPro" id="IPR038050">
    <property type="entry name" value="Neuro_actylchol_rec"/>
</dbReference>